<gene>
    <name evidence="1" type="ORF">SISSUDRAFT_1048724</name>
</gene>
<dbReference type="EMBL" id="KV428087">
    <property type="protein sequence ID" value="KZT37283.1"/>
    <property type="molecule type" value="Genomic_DNA"/>
</dbReference>
<evidence type="ECO:0000313" key="1">
    <source>
        <dbReference type="EMBL" id="KZT37283.1"/>
    </source>
</evidence>
<dbReference type="Gene3D" id="2.60.40.640">
    <property type="match status" value="1"/>
</dbReference>
<sequence>MSLCIINDSGVELDFNPELRFPGSLVDGRVSINLATAARKGFTVVTAELIAEVKTRVDEDKLSQPLAFNEQHTLVSSKSVLWTADARTPPESTIITASFSFVLPDRQLPPSFLYEGSDASASIQYYVKVVANKKAWYKSGLKIYRSFAYLPFGEAVQFPLIHAPRRIVKDHLMLRKGVMFGGMGKVEGEFSLPDVTSLPLFEDIPFSLRIRCFSKPFPESQSSNPSVFTFPLPPTSSDQIEMSLLSLSNLAAQKHWKRVQIKQGSIQGFSKPTKSKCSDHYVVEALRGNLSWVRIGDSRQGRWCQEVIFNSTLHLKCPPTFDIGLLQTSYHIQIKIPFPGVGNEFSMTVPLGRISSGMSKSTHDIAHGMLDLPPSYWEVAQSDNQSTVSSEPSESR</sequence>
<organism evidence="1 2">
    <name type="scientific">Sistotremastrum suecicum HHB10207 ss-3</name>
    <dbReference type="NCBI Taxonomy" id="1314776"/>
    <lineage>
        <taxon>Eukaryota</taxon>
        <taxon>Fungi</taxon>
        <taxon>Dikarya</taxon>
        <taxon>Basidiomycota</taxon>
        <taxon>Agaricomycotina</taxon>
        <taxon>Agaricomycetes</taxon>
        <taxon>Sistotremastrales</taxon>
        <taxon>Sistotremastraceae</taxon>
        <taxon>Sistotremastrum</taxon>
    </lineage>
</organism>
<proteinExistence type="predicted"/>
<dbReference type="Proteomes" id="UP000076798">
    <property type="component" value="Unassembled WGS sequence"/>
</dbReference>
<dbReference type="InterPro" id="IPR014752">
    <property type="entry name" value="Arrestin-like_C"/>
</dbReference>
<dbReference type="AlphaFoldDB" id="A0A166CBI0"/>
<accession>A0A166CBI0</accession>
<reference evidence="1 2" key="1">
    <citation type="journal article" date="2016" name="Mol. Biol. Evol.">
        <title>Comparative Genomics of Early-Diverging Mushroom-Forming Fungi Provides Insights into the Origins of Lignocellulose Decay Capabilities.</title>
        <authorList>
            <person name="Nagy L.G."/>
            <person name="Riley R."/>
            <person name="Tritt A."/>
            <person name="Adam C."/>
            <person name="Daum C."/>
            <person name="Floudas D."/>
            <person name="Sun H."/>
            <person name="Yadav J.S."/>
            <person name="Pangilinan J."/>
            <person name="Larsson K.H."/>
            <person name="Matsuura K."/>
            <person name="Barry K."/>
            <person name="Labutti K."/>
            <person name="Kuo R."/>
            <person name="Ohm R.A."/>
            <person name="Bhattacharya S.S."/>
            <person name="Shirouzu T."/>
            <person name="Yoshinaga Y."/>
            <person name="Martin F.M."/>
            <person name="Grigoriev I.V."/>
            <person name="Hibbett D.S."/>
        </authorList>
    </citation>
    <scope>NUCLEOTIDE SEQUENCE [LARGE SCALE GENOMIC DNA]</scope>
    <source>
        <strain evidence="1 2">HHB10207 ss-3</strain>
    </source>
</reference>
<protein>
    <recommendedName>
        <fullName evidence="3">Arrestin-like N-terminal domain-containing protein</fullName>
    </recommendedName>
</protein>
<evidence type="ECO:0000313" key="2">
    <source>
        <dbReference type="Proteomes" id="UP000076798"/>
    </source>
</evidence>
<dbReference type="OrthoDB" id="2742096at2759"/>
<evidence type="ECO:0008006" key="3">
    <source>
        <dbReference type="Google" id="ProtNLM"/>
    </source>
</evidence>
<name>A0A166CBI0_9AGAM</name>
<keyword evidence="2" id="KW-1185">Reference proteome</keyword>